<dbReference type="InterPro" id="IPR013103">
    <property type="entry name" value="RVT_2"/>
</dbReference>
<dbReference type="InterPro" id="IPR036397">
    <property type="entry name" value="RNaseH_sf"/>
</dbReference>
<evidence type="ECO:0000256" key="4">
    <source>
        <dbReference type="ARBA" id="ARBA00022801"/>
    </source>
</evidence>
<evidence type="ECO:0000256" key="1">
    <source>
        <dbReference type="ARBA" id="ARBA00022670"/>
    </source>
</evidence>
<dbReference type="InterPro" id="IPR054722">
    <property type="entry name" value="PolX-like_BBD"/>
</dbReference>
<feature type="region of interest" description="Disordered" evidence="7">
    <location>
        <begin position="311"/>
        <end position="417"/>
    </location>
</feature>
<feature type="compositionally biased region" description="Polar residues" evidence="7">
    <location>
        <begin position="1090"/>
        <end position="1104"/>
    </location>
</feature>
<dbReference type="PROSITE" id="PS50158">
    <property type="entry name" value="ZF_CCHC"/>
    <property type="match status" value="1"/>
</dbReference>
<feature type="compositionally biased region" description="Low complexity" evidence="7">
    <location>
        <begin position="2525"/>
        <end position="2537"/>
    </location>
</feature>
<feature type="compositionally biased region" description="Polar residues" evidence="7">
    <location>
        <begin position="398"/>
        <end position="417"/>
    </location>
</feature>
<organism evidence="10 11">
    <name type="scientific">Tanacetum coccineum</name>
    <dbReference type="NCBI Taxonomy" id="301880"/>
    <lineage>
        <taxon>Eukaryota</taxon>
        <taxon>Viridiplantae</taxon>
        <taxon>Streptophyta</taxon>
        <taxon>Embryophyta</taxon>
        <taxon>Tracheophyta</taxon>
        <taxon>Spermatophyta</taxon>
        <taxon>Magnoliopsida</taxon>
        <taxon>eudicotyledons</taxon>
        <taxon>Gunneridae</taxon>
        <taxon>Pentapetalae</taxon>
        <taxon>asterids</taxon>
        <taxon>campanulids</taxon>
        <taxon>Asterales</taxon>
        <taxon>Asteraceae</taxon>
        <taxon>Asteroideae</taxon>
        <taxon>Anthemideae</taxon>
        <taxon>Anthemidinae</taxon>
        <taxon>Tanacetum</taxon>
    </lineage>
</organism>
<dbReference type="SUPFAM" id="SSF53098">
    <property type="entry name" value="Ribonuclease H-like"/>
    <property type="match status" value="1"/>
</dbReference>
<dbReference type="InterPro" id="IPR043502">
    <property type="entry name" value="DNA/RNA_pol_sf"/>
</dbReference>
<proteinExistence type="predicted"/>
<dbReference type="CDD" id="cd09272">
    <property type="entry name" value="RNase_HI_RT_Ty1"/>
    <property type="match status" value="1"/>
</dbReference>
<dbReference type="Pfam" id="PF25597">
    <property type="entry name" value="SH3_retrovirus"/>
    <property type="match status" value="1"/>
</dbReference>
<sequence length="2660" mass="299434">MAFISSPSTNSGKGNVSTASSQAASSQVSTANSEVTPASFSHDTVCAYIASQPNGSQISYEYMTQINADDLEEMEIKFNMALPIMRADRFWRRTRKKITIQGHEVAGYDKSKDWSYQAEEKEDHALVAEEEIIPTEFALMAKSSSSSDNEVYDDSFCTKSCRKNTESLNTKNNKLNEELSDAESDLFKYKRGLSQVEPRLVEFKINETKFCEKIRVFERDIEIKDNKIESLTNELEALRKEKENIDFKIKGFSNATKEFDDLLGIQRSVIDKTGMGFNEYTAVAHPPAHVYSPPVKDLSWTGLPEFADNTVTDYTRPTPSVDISNDDNSKQKGNNSSVLEKGETSRSVMRMPLIQFAKGNGSPNRAENESETESELDYTISESVRASMKQAQIEARASRQTQNHPRGNQRNWNNQKSQQLGKDFVMQNKACYRCGYFDHLASNCGIWVARDEPWPRAKNKKVMTPKAVLLKTGIKPISVNKPVTTARTTLNVPQPKMTSFVKTTHSNAKRPFVRKSAAKKQIWVPKVPTVGTKVPTVGQKFPIVRPTVAAKMGNNGKAVKASARWIWKRKKNDSGQGSNNNGVSGKSQDIIDDKGFWDNGCSRHMTGNISCLSDFEPYDGGYVSFGDGGGKITGKGTIKTSKLEFENVHFVKELKYNLFSVSQICDNKNCVLFTDSECIVLGRDFKLDDDRHVLLRTPRQQNMYAVDLKNIVPHKNLTCLIAKASVNESMLWHRRLGHLNFKTMNKLVRNNLVKGLPSKIFDNDHSCVDCLKGKQHRASCKSKLVNSVSKPLHTLHMDLFGPTSISSLNHKWYCLVVTDDFSRFTWTFFLKTKDETFSILRNFITEIENLKDLKVKVIRCDNGGEFRNKEMDEFCTRKGIKREFSNDRTPQQNGIAKRRNRTLIEPARTMLADAKFPVTFWAKAVNTACYVQNRVLVIKPHNKTPYQLFNSRAPTIGFLRPFGCHVMILNTLDHLGKFDAKGDEGFLVGYSHSSKAFRVYNKRTRHIEENLHVDFLENKIIDKGTGPDWLFDIESLTKSMNYVPVVVAGTSSSNNAGTKEGVEETIKEKGSPLRFLAITNWFQQAQGIPSSEKNGALQINSPQQEQEESSNDAEVSQQVEQEVNKEVSESSGIPVPTASDSIPTDKPTEPSSTPAVETPVPTTSSPIPTVVKSRGGGFQYTQPPSIVNVVPSQNNLEDFFGDTTQSPSLTEEEADISNMDTGIQVSPTPTFRINKDHPKNQIIGPIDTPVQTRHKAKNVAEQSFIATIHQKTNPDLLQLCLFSCFLSQEEPKKISDALNDASWVEAMQEELLQFKIQNVWVLVECPKGVRPIGTKWVLKNKKDEKGIVVRNKARLVAQGHTQEEGIDYEEVFAPVARIEAIRLFLAYASYMGFTVYQMDVKSAFLYGTIDEEVYVKQPPGFEDPEFPDRVYKVEKAMYGLHQAPRAWYGTLSKYLLKNGFQRGTIDQTLFIRRYKGEYLLVQVYVDDIIFGSSNEKLCREFEALMHDKFQMSAMGELTFFLGLQVLQRKDGIFLSQDKYVRDILKKFGYTDVRTASTPMDRENPWGKDGPGKDIDLHLYRSMIGSLMYLTASRPDIMFAVCVCARHQVTPKECHLHAVKRIFRYLKGHPTLGLWYPKESPFDLVAYSDSDYDGDNHDRKSTTGGCQFLGRRLISWQCKKQTIVATSTTEAEYVAAASCCGQVLWIQNQLLDYGYNFMNTKIFIDNNSAICIVKNPVHHSRTKHIDIRHHFIRDCYEKKLINVDHIHTDENVADLLTKLFDVGRFQYLVCISLKSTGFNEFSSNIAIAIVCFATNRTYNFSKMILDGMISNVKRRVGEGLVIPTEPYHTPSPQQEIQHADEQPIPSPLQETTTQTSQTPQVTQTPPQTSLPQTSQLPSITHTPRRLTKSAIRIAQSKALSLEADEPTSLPRDVRHGEAFPTVSSLDAGQDRETIAKTSAIPHDSPLRVTSPGGDEVSMQPTIDELMEFYSNLQTQATNMAAQIKNQDLEISQLKARVKVLEDIVMRRQGAVQEDAPNRGGEDLWVSREDLADDKEASERTDKGSESTGEMENILSSMGAANILASGGLKEVSPANQQVPTVSSSVATASATIAPAVATTSPRIPTALTSYSRRTRSSRGIILDSSQPSHITPTTTFSSKGKEKVIEPEKPNKKKLQEQLSEQAARRLEEEFAQEDQVVRDQLAIDAEIARVKSEEYLRQIIDKLDRSNDMVNRHVKEYEDAEQNLTLEEKIDLISVLLNYLKNMIQVKKYQAQQQKLESKTEKRKFYCSVLRSHVGWKVKYFREKERFKRTRVQLEQRSSKRLKAAAKSSRSDSTDDDIPSGFGLINEELKGMIELVHVDEVYVEALQVKRPIIIDLVKRFDIEDLDKLWSLVQETHKTRYLIDDKEKKLYVELKRLYEPDPKDQLWALQRYMHDPLEWRLYDSCGVYHVSTIRGHEIFMLVMAISVFSISSDSSKDSVGTPAGRVILFGAIPTTIPDTTPVIPTTTPIIAPTVQPSPDYTPASLDYSPASPDYSPASQTESNPSEASSDFHSDVSSDSSSRHSLSDHSSPDLPSIFAGPSCKRRRSHMTFVPTLLPVSGALSHVRANLIPSPKRVRDSPLIHNSLIHNSSYLSTLSSISLSSSAKYSFINKLVKFCQHLL</sequence>
<feature type="region of interest" description="Disordered" evidence="7">
    <location>
        <begin position="2030"/>
        <end position="2068"/>
    </location>
</feature>
<keyword evidence="6" id="KW-0175">Coiled coil</keyword>
<gene>
    <name evidence="10" type="ORF">Tco_0624737</name>
</gene>
<evidence type="ECO:0000313" key="10">
    <source>
        <dbReference type="EMBL" id="GJS51375.1"/>
    </source>
</evidence>
<dbReference type="InterPro" id="IPR057670">
    <property type="entry name" value="SH3_retrovirus"/>
</dbReference>
<evidence type="ECO:0000256" key="5">
    <source>
        <dbReference type="PROSITE-ProRule" id="PRU00047"/>
    </source>
</evidence>
<feature type="compositionally biased region" description="Low complexity" evidence="7">
    <location>
        <begin position="2499"/>
        <end position="2512"/>
    </location>
</feature>
<keyword evidence="3" id="KW-0064">Aspartyl protease</keyword>
<evidence type="ECO:0000256" key="6">
    <source>
        <dbReference type="SAM" id="Coils"/>
    </source>
</evidence>
<feature type="domain" description="Integrase catalytic" evidence="9">
    <location>
        <begin position="787"/>
        <end position="953"/>
    </location>
</feature>
<evidence type="ECO:0000256" key="2">
    <source>
        <dbReference type="ARBA" id="ARBA00022723"/>
    </source>
</evidence>
<evidence type="ECO:0000256" key="3">
    <source>
        <dbReference type="ARBA" id="ARBA00022750"/>
    </source>
</evidence>
<feature type="compositionally biased region" description="Polar residues" evidence="7">
    <location>
        <begin position="1112"/>
        <end position="1121"/>
    </location>
</feature>
<evidence type="ECO:0000313" key="11">
    <source>
        <dbReference type="Proteomes" id="UP001151760"/>
    </source>
</evidence>
<evidence type="ECO:0000259" key="8">
    <source>
        <dbReference type="PROSITE" id="PS50158"/>
    </source>
</evidence>
<dbReference type="InterPro" id="IPR025724">
    <property type="entry name" value="GAG-pre-integrase_dom"/>
</dbReference>
<reference evidence="10" key="1">
    <citation type="journal article" date="2022" name="Int. J. Mol. Sci.">
        <title>Draft Genome of Tanacetum Coccineum: Genomic Comparison of Closely Related Tanacetum-Family Plants.</title>
        <authorList>
            <person name="Yamashiro T."/>
            <person name="Shiraishi A."/>
            <person name="Nakayama K."/>
            <person name="Satake H."/>
        </authorList>
    </citation>
    <scope>NUCLEOTIDE SEQUENCE</scope>
</reference>
<feature type="compositionally biased region" description="Basic and acidic residues" evidence="7">
    <location>
        <begin position="2034"/>
        <end position="2063"/>
    </location>
</feature>
<reference evidence="10" key="2">
    <citation type="submission" date="2022-01" db="EMBL/GenBank/DDBJ databases">
        <authorList>
            <person name="Yamashiro T."/>
            <person name="Shiraishi A."/>
            <person name="Satake H."/>
            <person name="Nakayama K."/>
        </authorList>
    </citation>
    <scope>NUCLEOTIDE SEQUENCE</scope>
</reference>
<feature type="coiled-coil region" evidence="6">
    <location>
        <begin position="1995"/>
        <end position="2022"/>
    </location>
</feature>
<dbReference type="PROSITE" id="PS50994">
    <property type="entry name" value="INTEGRASE"/>
    <property type="match status" value="1"/>
</dbReference>
<keyword evidence="1" id="KW-0645">Protease</keyword>
<dbReference type="Gene3D" id="3.30.420.10">
    <property type="entry name" value="Ribonuclease H-like superfamily/Ribonuclease H"/>
    <property type="match status" value="1"/>
</dbReference>
<dbReference type="Pfam" id="PF22936">
    <property type="entry name" value="Pol_BBD"/>
    <property type="match status" value="1"/>
</dbReference>
<dbReference type="SUPFAM" id="SSF56672">
    <property type="entry name" value="DNA/RNA polymerases"/>
    <property type="match status" value="1"/>
</dbReference>
<evidence type="ECO:0000256" key="7">
    <source>
        <dbReference type="SAM" id="MobiDB-lite"/>
    </source>
</evidence>
<comment type="caution">
    <text evidence="10">The sequence shown here is derived from an EMBL/GenBank/DDBJ whole genome shotgun (WGS) entry which is preliminary data.</text>
</comment>
<dbReference type="InterPro" id="IPR012337">
    <property type="entry name" value="RNaseH-like_sf"/>
</dbReference>
<feature type="region of interest" description="Disordered" evidence="7">
    <location>
        <begin position="1227"/>
        <end position="1246"/>
    </location>
</feature>
<feature type="region of interest" description="Disordered" evidence="7">
    <location>
        <begin position="2499"/>
        <end position="2579"/>
    </location>
</feature>
<dbReference type="EMBL" id="BQNB010008581">
    <property type="protein sequence ID" value="GJS51375.1"/>
    <property type="molecule type" value="Genomic_DNA"/>
</dbReference>
<keyword evidence="11" id="KW-1185">Reference proteome</keyword>
<evidence type="ECO:0000259" key="9">
    <source>
        <dbReference type="PROSITE" id="PS50994"/>
    </source>
</evidence>
<name>A0ABQ4WES6_9ASTR</name>
<accession>A0ABQ4WES6</accession>
<dbReference type="InterPro" id="IPR001878">
    <property type="entry name" value="Znf_CCHC"/>
</dbReference>
<keyword evidence="2" id="KW-0479">Metal-binding</keyword>
<feature type="region of interest" description="Disordered" evidence="7">
    <location>
        <begin position="1863"/>
        <end position="1904"/>
    </location>
</feature>
<feature type="coiled-coil region" evidence="6">
    <location>
        <begin position="165"/>
        <end position="248"/>
    </location>
</feature>
<dbReference type="PANTHER" id="PTHR42648:SF32">
    <property type="entry name" value="RIBONUCLEASE H-LIKE DOMAIN, GAG-PRE-INTEGRASE DOMAIN PROTEIN-RELATED"/>
    <property type="match status" value="1"/>
</dbReference>
<protein>
    <submittedName>
        <fullName evidence="10">Uncharacterized protein</fullName>
    </submittedName>
</protein>
<dbReference type="Proteomes" id="UP001151760">
    <property type="component" value="Unassembled WGS sequence"/>
</dbReference>
<feature type="compositionally biased region" description="Basic and acidic residues" evidence="7">
    <location>
        <begin position="2548"/>
        <end position="2569"/>
    </location>
</feature>
<feature type="region of interest" description="Disordered" evidence="7">
    <location>
        <begin position="1090"/>
        <end position="1177"/>
    </location>
</feature>
<keyword evidence="5" id="KW-0862">Zinc</keyword>
<feature type="compositionally biased region" description="Polar residues" evidence="7">
    <location>
        <begin position="311"/>
        <end position="323"/>
    </location>
</feature>
<keyword evidence="5" id="KW-0863">Zinc-finger</keyword>
<dbReference type="Pfam" id="PF00665">
    <property type="entry name" value="rve"/>
    <property type="match status" value="1"/>
</dbReference>
<dbReference type="PANTHER" id="PTHR42648">
    <property type="entry name" value="TRANSPOSASE, PUTATIVE-RELATED"/>
    <property type="match status" value="1"/>
</dbReference>
<feature type="compositionally biased region" description="Low complexity" evidence="7">
    <location>
        <begin position="1150"/>
        <end position="1173"/>
    </location>
</feature>
<feature type="compositionally biased region" description="Low complexity" evidence="7">
    <location>
        <begin position="1866"/>
        <end position="1897"/>
    </location>
</feature>
<dbReference type="Pfam" id="PF07727">
    <property type="entry name" value="RVT_2"/>
    <property type="match status" value="1"/>
</dbReference>
<dbReference type="InterPro" id="IPR039537">
    <property type="entry name" value="Retrotran_Ty1/copia-like"/>
</dbReference>
<dbReference type="Pfam" id="PF13976">
    <property type="entry name" value="gag_pre-integrs"/>
    <property type="match status" value="1"/>
</dbReference>
<keyword evidence="4" id="KW-0378">Hydrolase</keyword>
<feature type="domain" description="CCHC-type" evidence="8">
    <location>
        <begin position="431"/>
        <end position="444"/>
    </location>
</feature>
<dbReference type="InterPro" id="IPR001584">
    <property type="entry name" value="Integrase_cat-core"/>
</dbReference>